<dbReference type="Pfam" id="PF07833">
    <property type="entry name" value="Cu_amine_oxidN1"/>
    <property type="match status" value="1"/>
</dbReference>
<keyword evidence="3" id="KW-1185">Reference proteome</keyword>
<reference evidence="2 3" key="1">
    <citation type="submission" date="2022-09" db="EMBL/GenBank/DDBJ databases">
        <authorList>
            <person name="Han X.L."/>
            <person name="Wang Q."/>
            <person name="Lu T."/>
        </authorList>
    </citation>
    <scope>NUCLEOTIDE SEQUENCE [LARGE SCALE GENOMIC DNA]</scope>
    <source>
        <strain evidence="2 3">WQ 127069</strain>
    </source>
</reference>
<accession>A0ABT2UMC9</accession>
<sequence>MRLSLTVCGILLAIFVIFTDQAVAQRLESAAYKSPEGIQFVSYSTVWNEQKLKELYESLLKCEHGEELSALKQVILDPGPSEGKSGSRVGSYNADTQVIRLFEVEATPVVRTLTHEYGHHFTYYWLQKKESASPGQLTESSVWAKVRQLGGFPIRWSGSTLPYVHKWDPGEIMAEDYVLLFGVGGNPLSSKSANIVNMLRHENEYIPSAQSLPVLRQYWEQLAGLSRKEPIRLPEIKQWQAVEDREDATNRLVFTSAATQNYQLIQYGIHVVSFKDGQPINWTTTINTIGKELVEVNLDMNALRDTDSTASFNGFIQIWALDPQSNQLVYTPFYMNWFTYEPVSKKLLAIPPSFSSRGLTAMLKRDGMDKWPLMNMVMNGMPLAPVKRYEDKEGNLYVPLRLFSDETVQGLKEQRTTDNDGGRRIKAHYKQRDVQLRLDEQQAAVNGITIKLNQRVRRMGAEFVVAIDDLKALFDVTARWDESGSSLLMEST</sequence>
<gene>
    <name evidence="2" type="ORF">OB236_24010</name>
</gene>
<proteinExistence type="predicted"/>
<evidence type="ECO:0000313" key="2">
    <source>
        <dbReference type="EMBL" id="MCU6795176.1"/>
    </source>
</evidence>
<dbReference type="RefSeq" id="WP_262686225.1">
    <property type="nucleotide sequence ID" value="NZ_JAOQIO010000094.1"/>
</dbReference>
<dbReference type="Proteomes" id="UP001652445">
    <property type="component" value="Unassembled WGS sequence"/>
</dbReference>
<evidence type="ECO:0000259" key="1">
    <source>
        <dbReference type="Pfam" id="PF07833"/>
    </source>
</evidence>
<comment type="caution">
    <text evidence="2">The sequence shown here is derived from an EMBL/GenBank/DDBJ whole genome shotgun (WGS) entry which is preliminary data.</text>
</comment>
<feature type="domain" description="Copper amine oxidase-like N-terminal" evidence="1">
    <location>
        <begin position="389"/>
        <end position="485"/>
    </location>
</feature>
<name>A0ABT2UMC9_9BACL</name>
<dbReference type="EMBL" id="JAOQIO010000094">
    <property type="protein sequence ID" value="MCU6795176.1"/>
    <property type="molecule type" value="Genomic_DNA"/>
</dbReference>
<dbReference type="InterPro" id="IPR012854">
    <property type="entry name" value="Cu_amine_oxidase-like_N"/>
</dbReference>
<evidence type="ECO:0000313" key="3">
    <source>
        <dbReference type="Proteomes" id="UP001652445"/>
    </source>
</evidence>
<organism evidence="2 3">
    <name type="scientific">Paenibacillus baimaensis</name>
    <dbReference type="NCBI Taxonomy" id="2982185"/>
    <lineage>
        <taxon>Bacteria</taxon>
        <taxon>Bacillati</taxon>
        <taxon>Bacillota</taxon>
        <taxon>Bacilli</taxon>
        <taxon>Bacillales</taxon>
        <taxon>Paenibacillaceae</taxon>
        <taxon>Paenibacillus</taxon>
    </lineage>
</organism>
<protein>
    <submittedName>
        <fullName evidence="2">Copper amine oxidase N-terminal domain-containing protein</fullName>
    </submittedName>
</protein>